<reference evidence="2" key="1">
    <citation type="submission" date="2023-06" db="EMBL/GenBank/DDBJ databases">
        <title>Survivors Of The Sea: Transcriptome response of Skeletonema marinoi to long-term dormancy.</title>
        <authorList>
            <person name="Pinder M.I.M."/>
            <person name="Kourtchenko O."/>
            <person name="Robertson E.K."/>
            <person name="Larsson T."/>
            <person name="Maumus F."/>
            <person name="Osuna-Cruz C.M."/>
            <person name="Vancaester E."/>
            <person name="Stenow R."/>
            <person name="Vandepoele K."/>
            <person name="Ploug H."/>
            <person name="Bruchert V."/>
            <person name="Godhe A."/>
            <person name="Topel M."/>
        </authorList>
    </citation>
    <scope>NUCLEOTIDE SEQUENCE</scope>
    <source>
        <strain evidence="2">R05AC</strain>
    </source>
</reference>
<protein>
    <submittedName>
        <fullName evidence="2">Uncharacterized protein</fullName>
    </submittedName>
</protein>
<keyword evidence="3" id="KW-1185">Reference proteome</keyword>
<evidence type="ECO:0000256" key="1">
    <source>
        <dbReference type="SAM" id="SignalP"/>
    </source>
</evidence>
<proteinExistence type="predicted"/>
<keyword evidence="1" id="KW-0732">Signal</keyword>
<organism evidence="2 3">
    <name type="scientific">Skeletonema marinoi</name>
    <dbReference type="NCBI Taxonomy" id="267567"/>
    <lineage>
        <taxon>Eukaryota</taxon>
        <taxon>Sar</taxon>
        <taxon>Stramenopiles</taxon>
        <taxon>Ochrophyta</taxon>
        <taxon>Bacillariophyta</taxon>
        <taxon>Coscinodiscophyceae</taxon>
        <taxon>Thalassiosirophycidae</taxon>
        <taxon>Thalassiosirales</taxon>
        <taxon>Skeletonemataceae</taxon>
        <taxon>Skeletonema</taxon>
        <taxon>Skeletonema marinoi-dohrnii complex</taxon>
    </lineage>
</organism>
<sequence length="169" mass="18263">MPSSCSPLSLCIIALSLLSSSVEGFGTTPSSNNKPAAAVTENSSRRSFLSNTFATAATLSIPQLANARYVLNDETGDYDEVTDKDWQTTWKERLEKAQTMGTEDVFLAAQGAGNLDLKEGIDESDASKKRRAMAGCRNDGFRAKSGEDDVKVCTKRVLSGDFQFMIDAM</sequence>
<dbReference type="EMBL" id="JATAAI010000008">
    <property type="protein sequence ID" value="KAK1743909.1"/>
    <property type="molecule type" value="Genomic_DNA"/>
</dbReference>
<dbReference type="Proteomes" id="UP001224775">
    <property type="component" value="Unassembled WGS sequence"/>
</dbReference>
<dbReference type="AlphaFoldDB" id="A0AAD9DF67"/>
<evidence type="ECO:0000313" key="2">
    <source>
        <dbReference type="EMBL" id="KAK1743909.1"/>
    </source>
</evidence>
<feature type="chain" id="PRO_5042190394" evidence="1">
    <location>
        <begin position="25"/>
        <end position="169"/>
    </location>
</feature>
<evidence type="ECO:0000313" key="3">
    <source>
        <dbReference type="Proteomes" id="UP001224775"/>
    </source>
</evidence>
<gene>
    <name evidence="2" type="ORF">QTG54_005506</name>
</gene>
<accession>A0AAD9DF67</accession>
<name>A0AAD9DF67_9STRA</name>
<comment type="caution">
    <text evidence="2">The sequence shown here is derived from an EMBL/GenBank/DDBJ whole genome shotgun (WGS) entry which is preliminary data.</text>
</comment>
<feature type="signal peptide" evidence="1">
    <location>
        <begin position="1"/>
        <end position="24"/>
    </location>
</feature>